<dbReference type="Gene3D" id="3.55.50.30">
    <property type="match status" value="1"/>
</dbReference>
<feature type="transmembrane region" description="Helical" evidence="1">
    <location>
        <begin position="98"/>
        <end position="118"/>
    </location>
</feature>
<dbReference type="Gene3D" id="2.60.120.1440">
    <property type="match status" value="1"/>
</dbReference>
<dbReference type="RefSeq" id="WP_338290599.1">
    <property type="nucleotide sequence ID" value="NZ_AP027272.1"/>
</dbReference>
<dbReference type="Proteomes" id="UP001333710">
    <property type="component" value="Chromosome"/>
</dbReference>
<organism evidence="4 5">
    <name type="scientific">Planctobacterium marinum</name>
    <dbReference type="NCBI Taxonomy" id="1631968"/>
    <lineage>
        <taxon>Bacteria</taxon>
        <taxon>Pseudomonadati</taxon>
        <taxon>Pseudomonadota</taxon>
        <taxon>Gammaproteobacteria</taxon>
        <taxon>Alteromonadales</taxon>
        <taxon>Alteromonadaceae</taxon>
        <taxon>Planctobacterium</taxon>
    </lineage>
</organism>
<keyword evidence="1" id="KW-0812">Transmembrane</keyword>
<keyword evidence="1" id="KW-0472">Membrane</keyword>
<keyword evidence="1" id="KW-1133">Transmembrane helix</keyword>
<gene>
    <name evidence="4" type="primary">fecR</name>
    <name evidence="4" type="ORF">MACH26_02850</name>
</gene>
<evidence type="ECO:0000259" key="3">
    <source>
        <dbReference type="Pfam" id="PF16220"/>
    </source>
</evidence>
<accession>A0AA48HG85</accession>
<dbReference type="InterPro" id="IPR006860">
    <property type="entry name" value="FecR"/>
</dbReference>
<feature type="domain" description="FecR N-terminal" evidence="3">
    <location>
        <begin position="11"/>
        <end position="52"/>
    </location>
</feature>
<dbReference type="PIRSF" id="PIRSF018266">
    <property type="entry name" value="FecR"/>
    <property type="match status" value="1"/>
</dbReference>
<sequence length="340" mass="38376">MNSLQQQDIEQQARDWLVKLESSELSAEQEDLFIAWLGESDAHGIAFQQAEQTWQLMHEAKKSVTTETQGEKVISLAKQRGRLTAKERNTKSQSGNSIARLVMSLAATVLLSFMALFWGQEAWWTLTADHFTATGQTQQRTLPDGSVITLNTHSAIKLHFSENERLVELLSGEIYVDVYSDKTRPFVVEAGAMRVTALGTEFNVKKNAGNTPTVVVTEHKVKVENTQKNAAELVLQEGQQVKLETQYNRFSNVQNVDIQQTQGWLQKKLIFENELFGNVVNELRRYTKKQIIIRNSNIEQLRVTGVVQLDDPIAALRSLTEQLNLSFNTATPYVILIDKG</sequence>
<proteinExistence type="predicted"/>
<dbReference type="AlphaFoldDB" id="A0AA48HG85"/>
<dbReference type="InterPro" id="IPR032623">
    <property type="entry name" value="FecR_N"/>
</dbReference>
<feature type="domain" description="FecR protein" evidence="2">
    <location>
        <begin position="130"/>
        <end position="221"/>
    </location>
</feature>
<dbReference type="PANTHER" id="PTHR30273">
    <property type="entry name" value="PERIPLASMIC SIGNAL SENSOR AND SIGMA FACTOR ACTIVATOR FECR-RELATED"/>
    <property type="match status" value="1"/>
</dbReference>
<name>A0AA48HG85_9ALTE</name>
<dbReference type="Pfam" id="PF04773">
    <property type="entry name" value="FecR"/>
    <property type="match status" value="1"/>
</dbReference>
<protein>
    <submittedName>
        <fullName evidence="4">Sensor</fullName>
    </submittedName>
</protein>
<reference evidence="4" key="1">
    <citation type="submission" date="2023-01" db="EMBL/GenBank/DDBJ databases">
        <title>Complete genome sequence of Planctobacterium marinum strain Dej080120_11.</title>
        <authorList>
            <person name="Ueki S."/>
            <person name="Maruyama F."/>
        </authorList>
    </citation>
    <scope>NUCLEOTIDE SEQUENCE</scope>
    <source>
        <strain evidence="4">Dej080120_11</strain>
    </source>
</reference>
<evidence type="ECO:0000256" key="1">
    <source>
        <dbReference type="SAM" id="Phobius"/>
    </source>
</evidence>
<dbReference type="EMBL" id="AP027272">
    <property type="protein sequence ID" value="BDX04764.1"/>
    <property type="molecule type" value="Genomic_DNA"/>
</dbReference>
<keyword evidence="5" id="KW-1185">Reference proteome</keyword>
<dbReference type="Pfam" id="PF16220">
    <property type="entry name" value="DUF4880"/>
    <property type="match status" value="1"/>
</dbReference>
<evidence type="ECO:0000259" key="2">
    <source>
        <dbReference type="Pfam" id="PF04773"/>
    </source>
</evidence>
<evidence type="ECO:0000313" key="5">
    <source>
        <dbReference type="Proteomes" id="UP001333710"/>
    </source>
</evidence>
<dbReference type="KEGG" id="pmaw:MACH26_02850"/>
<dbReference type="GO" id="GO:0016989">
    <property type="term" value="F:sigma factor antagonist activity"/>
    <property type="evidence" value="ECO:0007669"/>
    <property type="project" value="TreeGrafter"/>
</dbReference>
<evidence type="ECO:0000313" key="4">
    <source>
        <dbReference type="EMBL" id="BDX04764.1"/>
    </source>
</evidence>
<dbReference type="InterPro" id="IPR012373">
    <property type="entry name" value="Ferrdict_sens_TM"/>
</dbReference>
<dbReference type="PANTHER" id="PTHR30273:SF2">
    <property type="entry name" value="PROTEIN FECR"/>
    <property type="match status" value="1"/>
</dbReference>